<dbReference type="RefSeq" id="WP_172355701.1">
    <property type="nucleotide sequence ID" value="NZ_CP053661.1"/>
</dbReference>
<evidence type="ECO:0000256" key="1">
    <source>
        <dbReference type="SAM" id="Phobius"/>
    </source>
</evidence>
<name>A0A6M8BJR8_9CYAN</name>
<protein>
    <submittedName>
        <fullName evidence="2">Uncharacterized protein</fullName>
    </submittedName>
</protein>
<dbReference type="AlphaFoldDB" id="A0A6M8BJR8"/>
<dbReference type="EMBL" id="CP053661">
    <property type="protein sequence ID" value="QKD82685.1"/>
    <property type="molecule type" value="Genomic_DNA"/>
</dbReference>
<keyword evidence="1" id="KW-1133">Transmembrane helix</keyword>
<sequence>METLITAAIAVLILMLVFSLITKAIRLAINVAITLVLLVVLVRITGVSLGEAMQPVFAIWDWLRQMFQNAQR</sequence>
<keyword evidence="3" id="KW-1185">Reference proteome</keyword>
<gene>
    <name evidence="2" type="ORF">HPC62_11285</name>
</gene>
<evidence type="ECO:0000313" key="2">
    <source>
        <dbReference type="EMBL" id="QKD82685.1"/>
    </source>
</evidence>
<keyword evidence="1" id="KW-0812">Transmembrane</keyword>
<proteinExistence type="predicted"/>
<evidence type="ECO:0000313" key="3">
    <source>
        <dbReference type="Proteomes" id="UP000505210"/>
    </source>
</evidence>
<dbReference type="KEGG" id="theu:HPC62_11285"/>
<reference evidence="2 3" key="1">
    <citation type="submission" date="2020-05" db="EMBL/GenBank/DDBJ databases">
        <title>Complete genome sequence of of a novel Thermoleptolyngbya strain isolated from hot springs of Ganzi, Sichuan China.</title>
        <authorList>
            <person name="Tang J."/>
            <person name="Daroch M."/>
            <person name="Li L."/>
            <person name="Waleron K."/>
            <person name="Waleron M."/>
            <person name="Waleron M."/>
        </authorList>
    </citation>
    <scope>NUCLEOTIDE SEQUENCE [LARGE SCALE GENOMIC DNA]</scope>
    <source>
        <strain evidence="2 3">PKUAC-SCTA183</strain>
    </source>
</reference>
<dbReference type="Proteomes" id="UP000505210">
    <property type="component" value="Chromosome"/>
</dbReference>
<accession>A0A6M8BJR8</accession>
<feature type="transmembrane region" description="Helical" evidence="1">
    <location>
        <begin position="29"/>
        <end position="49"/>
    </location>
</feature>
<keyword evidence="1" id="KW-0472">Membrane</keyword>
<organism evidence="2 3">
    <name type="scientific">Thermoleptolyngbya sichuanensis A183</name>
    <dbReference type="NCBI Taxonomy" id="2737172"/>
    <lineage>
        <taxon>Bacteria</taxon>
        <taxon>Bacillati</taxon>
        <taxon>Cyanobacteriota</taxon>
        <taxon>Cyanophyceae</taxon>
        <taxon>Oculatellales</taxon>
        <taxon>Oculatellaceae</taxon>
        <taxon>Thermoleptolyngbya</taxon>
        <taxon>Thermoleptolyngbya sichuanensis</taxon>
    </lineage>
</organism>